<evidence type="ECO:0000256" key="2">
    <source>
        <dbReference type="ARBA" id="ARBA00022840"/>
    </source>
</evidence>
<keyword evidence="4" id="KW-0966">Cell projection</keyword>
<protein>
    <submittedName>
        <fullName evidence="4">Flagellar biosynthesis protein FlhG</fullName>
    </submittedName>
</protein>
<dbReference type="InterPro" id="IPR027417">
    <property type="entry name" value="P-loop_NTPase"/>
</dbReference>
<dbReference type="Pfam" id="PF01656">
    <property type="entry name" value="CbiA"/>
    <property type="match status" value="1"/>
</dbReference>
<dbReference type="Gene3D" id="3.40.50.300">
    <property type="entry name" value="P-loop containing nucleotide triphosphate hydrolases"/>
    <property type="match status" value="1"/>
</dbReference>
<evidence type="ECO:0000259" key="3">
    <source>
        <dbReference type="Pfam" id="PF01656"/>
    </source>
</evidence>
<dbReference type="GO" id="GO:0016887">
    <property type="term" value="F:ATP hydrolysis activity"/>
    <property type="evidence" value="ECO:0007669"/>
    <property type="project" value="TreeGrafter"/>
</dbReference>
<dbReference type="GO" id="GO:0005829">
    <property type="term" value="C:cytosol"/>
    <property type="evidence" value="ECO:0007669"/>
    <property type="project" value="TreeGrafter"/>
</dbReference>
<sequence>MSDQAQELRKLRERLSSVLYSQSNRQPFKNKLSISFAGGKGGTGKTVLSVNVALSFAKNGIKTVLLDADVGLANANIILGIKPKKNWADFLYNNAPFEDILYFYNSNFILIPGASGISDAANLPSYKQEELLVSLDILESQTDILIIDVGAGIQDNIINFSIASNNIVVVTNPDPTALTDAYSFIKIISNRLSVVHKIYLVINMARSFDEVKRIYEVFIPMVKSRLNVNLEILGSISYSEEMVLSVKQSKPLLINYPRSGASRQIEIISNKLLENLYSQNRIQSILPKSHFNKPDEFEASRKEGSKSGLDITKSDSFVSRFCKFFGIKK</sequence>
<proteinExistence type="predicted"/>
<keyword evidence="4" id="KW-0282">Flagellum</keyword>
<organism evidence="4 5">
    <name type="scientific">Thermodesulfobium acidiphilum</name>
    <dbReference type="NCBI Taxonomy" id="1794699"/>
    <lineage>
        <taxon>Bacteria</taxon>
        <taxon>Pseudomonadati</taxon>
        <taxon>Thermodesulfobiota</taxon>
        <taxon>Thermodesulfobiia</taxon>
        <taxon>Thermodesulfobiales</taxon>
        <taxon>Thermodesulfobiaceae</taxon>
        <taxon>Thermodesulfobium</taxon>
    </lineage>
</organism>
<name>A0A2R4VYC0_THEAF</name>
<dbReference type="AlphaFoldDB" id="A0A2R4VYC0"/>
<accession>A0A2R4VYC0</accession>
<dbReference type="OrthoDB" id="9816297at2"/>
<dbReference type="GO" id="GO:0051782">
    <property type="term" value="P:negative regulation of cell division"/>
    <property type="evidence" value="ECO:0007669"/>
    <property type="project" value="TreeGrafter"/>
</dbReference>
<dbReference type="GO" id="GO:0009898">
    <property type="term" value="C:cytoplasmic side of plasma membrane"/>
    <property type="evidence" value="ECO:0007669"/>
    <property type="project" value="TreeGrafter"/>
</dbReference>
<evidence type="ECO:0000256" key="1">
    <source>
        <dbReference type="ARBA" id="ARBA00022741"/>
    </source>
</evidence>
<dbReference type="PANTHER" id="PTHR43384:SF4">
    <property type="entry name" value="CELLULOSE BIOSYNTHESIS PROTEIN BCSQ-RELATED"/>
    <property type="match status" value="1"/>
</dbReference>
<evidence type="ECO:0000313" key="4">
    <source>
        <dbReference type="EMBL" id="AWB09553.1"/>
    </source>
</evidence>
<reference evidence="4 5" key="1">
    <citation type="submission" date="2017-04" db="EMBL/GenBank/DDBJ databases">
        <title>Genomic insights into metabolism of Thermodesulfobium acidiphilum.</title>
        <authorList>
            <person name="Toshchakov S.V."/>
            <person name="Frolov E.N."/>
            <person name="Kublanov I.V."/>
            <person name="Samarov N.I."/>
            <person name="Novikov A."/>
            <person name="Lebedinsky A.V."/>
            <person name="Bonch-Osmolovskaya E.A."/>
            <person name="Chernyh N.A."/>
        </authorList>
    </citation>
    <scope>NUCLEOTIDE SEQUENCE [LARGE SCALE GENOMIC DNA]</scope>
    <source>
        <strain evidence="4 5">3127-1</strain>
    </source>
</reference>
<dbReference type="EMBL" id="CP020921">
    <property type="protein sequence ID" value="AWB09553.1"/>
    <property type="molecule type" value="Genomic_DNA"/>
</dbReference>
<keyword evidence="1" id="KW-0547">Nucleotide-binding</keyword>
<gene>
    <name evidence="4" type="ORF">TDSAC_0166</name>
</gene>
<feature type="domain" description="CobQ/CobB/MinD/ParA nucleotide binding" evidence="3">
    <location>
        <begin position="34"/>
        <end position="251"/>
    </location>
</feature>
<keyword evidence="5" id="KW-1185">Reference proteome</keyword>
<keyword evidence="2" id="KW-0067">ATP-binding</keyword>
<dbReference type="RefSeq" id="WP_108307991.1">
    <property type="nucleotide sequence ID" value="NZ_CP020921.1"/>
</dbReference>
<dbReference type="KEGG" id="taci:TDSAC_0166"/>
<dbReference type="SUPFAM" id="SSF52540">
    <property type="entry name" value="P-loop containing nucleoside triphosphate hydrolases"/>
    <property type="match status" value="1"/>
</dbReference>
<dbReference type="InterPro" id="IPR050625">
    <property type="entry name" value="ParA/MinD_ATPase"/>
</dbReference>
<dbReference type="InterPro" id="IPR002586">
    <property type="entry name" value="CobQ/CobB/MinD/ParA_Nub-bd_dom"/>
</dbReference>
<dbReference type="PANTHER" id="PTHR43384">
    <property type="entry name" value="SEPTUM SITE-DETERMINING PROTEIN MIND HOMOLOG, CHLOROPLASTIC-RELATED"/>
    <property type="match status" value="1"/>
</dbReference>
<dbReference type="Proteomes" id="UP000244792">
    <property type="component" value="Chromosome"/>
</dbReference>
<dbReference type="GO" id="GO:0005524">
    <property type="term" value="F:ATP binding"/>
    <property type="evidence" value="ECO:0007669"/>
    <property type="project" value="UniProtKB-KW"/>
</dbReference>
<keyword evidence="4" id="KW-0969">Cilium</keyword>
<evidence type="ECO:0000313" key="5">
    <source>
        <dbReference type="Proteomes" id="UP000244792"/>
    </source>
</evidence>